<dbReference type="SUPFAM" id="SSF48452">
    <property type="entry name" value="TPR-like"/>
    <property type="match status" value="4"/>
</dbReference>
<comment type="caution">
    <text evidence="4">The sequence shown here is derived from an EMBL/GenBank/DDBJ whole genome shotgun (WGS) entry which is preliminary data.</text>
</comment>
<reference evidence="4" key="1">
    <citation type="submission" date="2022-07" db="EMBL/GenBank/DDBJ databases">
        <title>Phylogenomic reconstructions and comparative analyses of Kickxellomycotina fungi.</title>
        <authorList>
            <person name="Reynolds N.K."/>
            <person name="Stajich J.E."/>
            <person name="Barry K."/>
            <person name="Grigoriev I.V."/>
            <person name="Crous P."/>
            <person name="Smith M.E."/>
        </authorList>
    </citation>
    <scope>NUCLEOTIDE SEQUENCE</scope>
    <source>
        <strain evidence="4">NRRL 3115</strain>
    </source>
</reference>
<dbReference type="GO" id="GO:0005737">
    <property type="term" value="C:cytoplasm"/>
    <property type="evidence" value="ECO:0007669"/>
    <property type="project" value="UniProtKB-ARBA"/>
</dbReference>
<dbReference type="PIRSF" id="PIRSF000422">
    <property type="entry name" value="N-terminal-AcTrfase-A_aux_su"/>
    <property type="match status" value="1"/>
</dbReference>
<dbReference type="PANTHER" id="PTHR22767:SF2">
    <property type="entry name" value="N(ALPHA)-ACETYLTRANSFERASE 15_16, ISOFORM A"/>
    <property type="match status" value="1"/>
</dbReference>
<dbReference type="PROSITE" id="PS50005">
    <property type="entry name" value="TPR"/>
    <property type="match status" value="1"/>
</dbReference>
<evidence type="ECO:0000256" key="3">
    <source>
        <dbReference type="PROSITE-ProRule" id="PRU00339"/>
    </source>
</evidence>
<dbReference type="InterPro" id="IPR011990">
    <property type="entry name" value="TPR-like_helical_dom_sf"/>
</dbReference>
<organism evidence="4 5">
    <name type="scientific">Coemansia spiralis</name>
    <dbReference type="NCBI Taxonomy" id="417178"/>
    <lineage>
        <taxon>Eukaryota</taxon>
        <taxon>Fungi</taxon>
        <taxon>Fungi incertae sedis</taxon>
        <taxon>Zoopagomycota</taxon>
        <taxon>Kickxellomycotina</taxon>
        <taxon>Kickxellomycetes</taxon>
        <taxon>Kickxellales</taxon>
        <taxon>Kickxellaceae</taxon>
        <taxon>Coemansia</taxon>
    </lineage>
</organism>
<dbReference type="Pfam" id="PF13181">
    <property type="entry name" value="TPR_8"/>
    <property type="match status" value="1"/>
</dbReference>
<dbReference type="InterPro" id="IPR021183">
    <property type="entry name" value="NatA_aux_su"/>
</dbReference>
<evidence type="ECO:0000256" key="1">
    <source>
        <dbReference type="ARBA" id="ARBA00022737"/>
    </source>
</evidence>
<evidence type="ECO:0000256" key="2">
    <source>
        <dbReference type="ARBA" id="ARBA00022803"/>
    </source>
</evidence>
<evidence type="ECO:0000313" key="5">
    <source>
        <dbReference type="Proteomes" id="UP001151518"/>
    </source>
</evidence>
<evidence type="ECO:0000313" key="4">
    <source>
        <dbReference type="EMBL" id="KAJ2680731.1"/>
    </source>
</evidence>
<accession>A0A9W8GC78</accession>
<dbReference type="SMART" id="SM00028">
    <property type="entry name" value="TPR"/>
    <property type="match status" value="7"/>
</dbReference>
<dbReference type="PANTHER" id="PTHR22767">
    <property type="entry name" value="N-TERMINAL ACETYLTRANSFERASE-RELATED"/>
    <property type="match status" value="1"/>
</dbReference>
<dbReference type="OrthoDB" id="10263032at2759"/>
<dbReference type="EMBL" id="JANBTW010000003">
    <property type="protein sequence ID" value="KAJ2680731.1"/>
    <property type="molecule type" value="Genomic_DNA"/>
</dbReference>
<proteinExistence type="predicted"/>
<dbReference type="InterPro" id="IPR019734">
    <property type="entry name" value="TPR_rpt"/>
</dbReference>
<name>A0A9W8GC78_9FUNG</name>
<dbReference type="Gene3D" id="1.25.40.1040">
    <property type="match status" value="1"/>
</dbReference>
<feature type="repeat" description="TPR" evidence="3">
    <location>
        <begin position="80"/>
        <end position="113"/>
    </location>
</feature>
<keyword evidence="1" id="KW-0677">Repeat</keyword>
<protein>
    <submittedName>
        <fullName evidence="4">Uncharacterized protein</fullName>
    </submittedName>
</protein>
<dbReference type="Pfam" id="PF12569">
    <property type="entry name" value="NatA_aux_su"/>
    <property type="match status" value="2"/>
</dbReference>
<dbReference type="AlphaFoldDB" id="A0A9W8GC78"/>
<keyword evidence="2 3" id="KW-0802">TPR repeat</keyword>
<gene>
    <name evidence="4" type="ORF">GGI25_000366</name>
</gene>
<sequence length="822" mass="93595">MSLTITELPHKEQALFRSALRLYEVRQYKKGFKTCEQILKKFPNHGETLAVKGMFLAYLDRNEEAYTTIKRGIEISPQSSISWHVYGIVCRRDEKFEEATKCYEEALKVDSENVSILRELAQLQTQIRQYDRLVETRARIVKLDGNNTPSYWLGLAVAHQLTGRYDLALRIISTHENTVLDENSGFKANNPDYRAEVSELLMYKTWLMELNGDFQMALDNLKEIRPRITDVTGWKEQKAKLLLKLNRKEAAASAYQDLIERNPDNNNYICSYLLCNGLDMSRPEDKDAVLEIIKGLQKQFPISNTLKFVPLTFCTGDDFVREADILAKYSLRKGIPSLFASMKTLYMNEAKGTALGKLFEGYALQLRDTKRFSDSTDDESSLVLMWCKLYLAQHADYYGDYERALKLVEEAISTSPDTVDLYMVKAKVLKHAGDIRGARDIMDFGRQKDLKDRFINTKTVKYMLRNNEVDEAEKTIVLLVRDDAPHKVQEIVDTQTIWYMREQGHAYRRLGDIGRALKHYQQVADSFATYHNDQYDFHSYSMRKFTVRAYNDILKWEDQLFTHHVYVDSAKAAIDCYVDLYDRKAAGSPFVPISEKPMKPFTRNGSAKQGQHNLSAGLGETKPVAVDVDPNGSKFVEADDYLERALKFVEVLETYVGSQPETHVSAFEVHLRMKKYFLALKSINSLKAIDDDYSSLVPMVVRMRAALDSDETFAAPMKAALKDQLFKAFGDASIESTIETHKQSLTFMLAGAKCMIRLGGESNVARAKDLLLQAASDRYGETRTLKNLLAAKDLLVEAGASESELATYATSAKQVFALSTCF</sequence>
<dbReference type="Gene3D" id="1.25.40.1010">
    <property type="match status" value="1"/>
</dbReference>
<dbReference type="Proteomes" id="UP001151518">
    <property type="component" value="Unassembled WGS sequence"/>
</dbReference>